<dbReference type="AlphaFoldDB" id="A0A3P8VCZ7"/>
<feature type="region of interest" description="Disordered" evidence="11">
    <location>
        <begin position="101"/>
        <end position="123"/>
    </location>
</feature>
<dbReference type="SMART" id="SM00355">
    <property type="entry name" value="ZnF_C2H2"/>
    <property type="match status" value="6"/>
</dbReference>
<evidence type="ECO:0000313" key="13">
    <source>
        <dbReference type="Ensembl" id="ENSCSEP00000013198.1"/>
    </source>
</evidence>
<dbReference type="GO" id="GO:0008270">
    <property type="term" value="F:zinc ion binding"/>
    <property type="evidence" value="ECO:0007669"/>
    <property type="project" value="UniProtKB-KW"/>
</dbReference>
<feature type="compositionally biased region" description="Acidic residues" evidence="11">
    <location>
        <begin position="206"/>
        <end position="221"/>
    </location>
</feature>
<keyword evidence="4 10" id="KW-0863">Zinc-finger</keyword>
<evidence type="ECO:0000256" key="7">
    <source>
        <dbReference type="ARBA" id="ARBA00023125"/>
    </source>
</evidence>
<dbReference type="Ensembl" id="ENSCSET00000013357.1">
    <property type="protein sequence ID" value="ENSCSEP00000013198.1"/>
    <property type="gene ID" value="ENSCSEG00000008528.1"/>
</dbReference>
<evidence type="ECO:0000256" key="10">
    <source>
        <dbReference type="PROSITE-ProRule" id="PRU00042"/>
    </source>
</evidence>
<sequence length="455" mass="51477">MSTEMLAVLEEPEPSEVQTSSQLRFTGARLSIAGLVSKDGFGPKQEERSPVVDQVQPQCPYIKEEAEEVCIKQEEGDIIAVTVTSEVKDKPDFVLFHHSCTEETSGGPVPGSSSRLDGCGTSGDQLVRKEEFPLEQQELSVTKNQKEQHHISIKEEEEELCIKQEDVDIMATALKSEDDEDKSKIDTHQTKDYISVSEAPESASMSEDEESSQTEDSEDDWKDTGVPTGLKRIHDVSDFSDGRCNIHEELVCDGSHLIQNGDSGEELLTSQAFRQQKYVGEHEESHANESPYRCCVCGKIFTQKSNLRMHKRIHTGEKPFSCLDCGKRFTNTSALKRHERIHTGEKPFSCSVCGKLFSLKTTLKNHAFIHTGEKPFRCFLCGRRFSRNSNLRTHQRIHTGERPYSCSVCDKKFKQRTNLQMHERTHTGEKPFSCSMCGKRFISKSKLKIHENTHR</sequence>
<keyword evidence="2" id="KW-0479">Metal-binding</keyword>
<keyword evidence="7" id="KW-0238">DNA-binding</keyword>
<feature type="domain" description="C2H2-type" evidence="12">
    <location>
        <begin position="292"/>
        <end position="319"/>
    </location>
</feature>
<reference evidence="13 14" key="1">
    <citation type="journal article" date="2014" name="Nat. Genet.">
        <title>Whole-genome sequence of a flatfish provides insights into ZW sex chromosome evolution and adaptation to a benthic lifestyle.</title>
        <authorList>
            <person name="Chen S."/>
            <person name="Zhang G."/>
            <person name="Shao C."/>
            <person name="Huang Q."/>
            <person name="Liu G."/>
            <person name="Zhang P."/>
            <person name="Song W."/>
            <person name="An N."/>
            <person name="Chalopin D."/>
            <person name="Volff J.N."/>
            <person name="Hong Y."/>
            <person name="Li Q."/>
            <person name="Sha Z."/>
            <person name="Zhou H."/>
            <person name="Xie M."/>
            <person name="Yu Q."/>
            <person name="Liu Y."/>
            <person name="Xiang H."/>
            <person name="Wang N."/>
            <person name="Wu K."/>
            <person name="Yang C."/>
            <person name="Zhou Q."/>
            <person name="Liao X."/>
            <person name="Yang L."/>
            <person name="Hu Q."/>
            <person name="Zhang J."/>
            <person name="Meng L."/>
            <person name="Jin L."/>
            <person name="Tian Y."/>
            <person name="Lian J."/>
            <person name="Yang J."/>
            <person name="Miao G."/>
            <person name="Liu S."/>
            <person name="Liang Z."/>
            <person name="Yan F."/>
            <person name="Li Y."/>
            <person name="Sun B."/>
            <person name="Zhang H."/>
            <person name="Zhang J."/>
            <person name="Zhu Y."/>
            <person name="Du M."/>
            <person name="Zhao Y."/>
            <person name="Schartl M."/>
            <person name="Tang Q."/>
            <person name="Wang J."/>
        </authorList>
    </citation>
    <scope>NUCLEOTIDE SEQUENCE</scope>
</reference>
<keyword evidence="14" id="KW-1185">Reference proteome</keyword>
<evidence type="ECO:0000256" key="11">
    <source>
        <dbReference type="SAM" id="MobiDB-lite"/>
    </source>
</evidence>
<evidence type="ECO:0000313" key="14">
    <source>
        <dbReference type="Proteomes" id="UP000265120"/>
    </source>
</evidence>
<feature type="region of interest" description="Disordered" evidence="11">
    <location>
        <begin position="174"/>
        <end position="229"/>
    </location>
</feature>
<keyword evidence="5" id="KW-0862">Zinc</keyword>
<name>A0A3P8VCZ7_CYNSE</name>
<feature type="domain" description="C2H2-type" evidence="12">
    <location>
        <begin position="348"/>
        <end position="375"/>
    </location>
</feature>
<dbReference type="GO" id="GO:0000981">
    <property type="term" value="F:DNA-binding transcription factor activity, RNA polymerase II-specific"/>
    <property type="evidence" value="ECO:0007669"/>
    <property type="project" value="TreeGrafter"/>
</dbReference>
<dbReference type="OMA" id="HEESHAN"/>
<dbReference type="PANTHER" id="PTHR14003">
    <property type="entry name" value="TRANSCRIPTIONAL REPRESSOR PROTEIN YY"/>
    <property type="match status" value="1"/>
</dbReference>
<evidence type="ECO:0000256" key="9">
    <source>
        <dbReference type="ARBA" id="ARBA00023242"/>
    </source>
</evidence>
<evidence type="ECO:0000256" key="3">
    <source>
        <dbReference type="ARBA" id="ARBA00022737"/>
    </source>
</evidence>
<dbReference type="PROSITE" id="PS00028">
    <property type="entry name" value="ZINC_FINGER_C2H2_1"/>
    <property type="match status" value="6"/>
</dbReference>
<keyword evidence="3" id="KW-0677">Repeat</keyword>
<evidence type="ECO:0000256" key="2">
    <source>
        <dbReference type="ARBA" id="ARBA00022723"/>
    </source>
</evidence>
<dbReference type="GO" id="GO:0005667">
    <property type="term" value="C:transcription regulator complex"/>
    <property type="evidence" value="ECO:0007669"/>
    <property type="project" value="TreeGrafter"/>
</dbReference>
<feature type="region of interest" description="Disordered" evidence="11">
    <location>
        <begin position="1"/>
        <end position="21"/>
    </location>
</feature>
<dbReference type="InterPro" id="IPR013087">
    <property type="entry name" value="Znf_C2H2_type"/>
</dbReference>
<evidence type="ECO:0000256" key="4">
    <source>
        <dbReference type="ARBA" id="ARBA00022771"/>
    </source>
</evidence>
<feature type="domain" description="C2H2-type" evidence="12">
    <location>
        <begin position="376"/>
        <end position="403"/>
    </location>
</feature>
<keyword evidence="8" id="KW-0804">Transcription</keyword>
<keyword evidence="6" id="KW-0805">Transcription regulation</keyword>
<proteinExistence type="predicted"/>
<feature type="domain" description="C2H2-type" evidence="12">
    <location>
        <begin position="404"/>
        <end position="431"/>
    </location>
</feature>
<reference evidence="13" key="2">
    <citation type="submission" date="2025-08" db="UniProtKB">
        <authorList>
            <consortium name="Ensembl"/>
        </authorList>
    </citation>
    <scope>IDENTIFICATION</scope>
</reference>
<dbReference type="GO" id="GO:0000785">
    <property type="term" value="C:chromatin"/>
    <property type="evidence" value="ECO:0007669"/>
    <property type="project" value="TreeGrafter"/>
</dbReference>
<dbReference type="PANTHER" id="PTHR14003:SF23">
    <property type="entry name" value="ZINC FINGER PROTEIN 143"/>
    <property type="match status" value="1"/>
</dbReference>
<reference evidence="13" key="3">
    <citation type="submission" date="2025-09" db="UniProtKB">
        <authorList>
            <consortium name="Ensembl"/>
        </authorList>
    </citation>
    <scope>IDENTIFICATION</scope>
</reference>
<dbReference type="InterPro" id="IPR036236">
    <property type="entry name" value="Znf_C2H2_sf"/>
</dbReference>
<keyword evidence="9" id="KW-0539">Nucleus</keyword>
<feature type="compositionally biased region" description="Basic and acidic residues" evidence="11">
    <location>
        <begin position="181"/>
        <end position="191"/>
    </location>
</feature>
<comment type="subcellular location">
    <subcellularLocation>
        <location evidence="1">Nucleus</location>
    </subcellularLocation>
</comment>
<evidence type="ECO:0000256" key="5">
    <source>
        <dbReference type="ARBA" id="ARBA00022833"/>
    </source>
</evidence>
<feature type="compositionally biased region" description="Low complexity" evidence="11">
    <location>
        <begin position="195"/>
        <end position="205"/>
    </location>
</feature>
<evidence type="ECO:0000256" key="6">
    <source>
        <dbReference type="ARBA" id="ARBA00023015"/>
    </source>
</evidence>
<dbReference type="SUPFAM" id="SSF57667">
    <property type="entry name" value="beta-beta-alpha zinc fingers"/>
    <property type="match status" value="4"/>
</dbReference>
<evidence type="ECO:0000259" key="12">
    <source>
        <dbReference type="PROSITE" id="PS50157"/>
    </source>
</evidence>
<dbReference type="GO" id="GO:0000978">
    <property type="term" value="F:RNA polymerase II cis-regulatory region sequence-specific DNA binding"/>
    <property type="evidence" value="ECO:0007669"/>
    <property type="project" value="TreeGrafter"/>
</dbReference>
<evidence type="ECO:0000256" key="1">
    <source>
        <dbReference type="ARBA" id="ARBA00004123"/>
    </source>
</evidence>
<dbReference type="GeneTree" id="ENSGT01150000286918"/>
<accession>A0A3P8VCZ7</accession>
<dbReference type="Proteomes" id="UP000265120">
    <property type="component" value="Chromosome 16"/>
</dbReference>
<dbReference type="Pfam" id="PF00096">
    <property type="entry name" value="zf-C2H2"/>
    <property type="match status" value="6"/>
</dbReference>
<dbReference type="FunFam" id="3.30.160.60:FF:000358">
    <property type="entry name" value="zinc finger protein 24"/>
    <property type="match status" value="2"/>
</dbReference>
<dbReference type="GO" id="GO:0031519">
    <property type="term" value="C:PcG protein complex"/>
    <property type="evidence" value="ECO:0007669"/>
    <property type="project" value="TreeGrafter"/>
</dbReference>
<organism evidence="13 14">
    <name type="scientific">Cynoglossus semilaevis</name>
    <name type="common">Tongue sole</name>
    <dbReference type="NCBI Taxonomy" id="244447"/>
    <lineage>
        <taxon>Eukaryota</taxon>
        <taxon>Metazoa</taxon>
        <taxon>Chordata</taxon>
        <taxon>Craniata</taxon>
        <taxon>Vertebrata</taxon>
        <taxon>Euteleostomi</taxon>
        <taxon>Actinopterygii</taxon>
        <taxon>Neopterygii</taxon>
        <taxon>Teleostei</taxon>
        <taxon>Neoteleostei</taxon>
        <taxon>Acanthomorphata</taxon>
        <taxon>Carangaria</taxon>
        <taxon>Pleuronectiformes</taxon>
        <taxon>Pleuronectoidei</taxon>
        <taxon>Cynoglossidae</taxon>
        <taxon>Cynoglossinae</taxon>
        <taxon>Cynoglossus</taxon>
    </lineage>
</organism>
<dbReference type="FunFam" id="3.30.160.60:FF:002716">
    <property type="entry name" value="Zinc finger protein 212"/>
    <property type="match status" value="1"/>
</dbReference>
<dbReference type="InParanoid" id="A0A3P8VCZ7"/>
<protein>
    <recommendedName>
        <fullName evidence="12">C2H2-type domain-containing protein</fullName>
    </recommendedName>
</protein>
<feature type="domain" description="C2H2-type" evidence="12">
    <location>
        <begin position="432"/>
        <end position="455"/>
    </location>
</feature>
<dbReference type="PROSITE" id="PS50157">
    <property type="entry name" value="ZINC_FINGER_C2H2_2"/>
    <property type="match status" value="6"/>
</dbReference>
<dbReference type="FunFam" id="3.30.160.60:FF:002343">
    <property type="entry name" value="Zinc finger protein 33A"/>
    <property type="match status" value="3"/>
</dbReference>
<evidence type="ECO:0000256" key="8">
    <source>
        <dbReference type="ARBA" id="ARBA00023163"/>
    </source>
</evidence>
<feature type="domain" description="C2H2-type" evidence="12">
    <location>
        <begin position="320"/>
        <end position="347"/>
    </location>
</feature>
<dbReference type="Gene3D" id="3.30.160.60">
    <property type="entry name" value="Classic Zinc Finger"/>
    <property type="match status" value="6"/>
</dbReference>